<organism evidence="8 9">
    <name type="scientific">Dillenia turbinata</name>
    <dbReference type="NCBI Taxonomy" id="194707"/>
    <lineage>
        <taxon>Eukaryota</taxon>
        <taxon>Viridiplantae</taxon>
        <taxon>Streptophyta</taxon>
        <taxon>Embryophyta</taxon>
        <taxon>Tracheophyta</taxon>
        <taxon>Spermatophyta</taxon>
        <taxon>Magnoliopsida</taxon>
        <taxon>eudicotyledons</taxon>
        <taxon>Gunneridae</taxon>
        <taxon>Pentapetalae</taxon>
        <taxon>Dilleniales</taxon>
        <taxon>Dilleniaceae</taxon>
        <taxon>Dillenia</taxon>
    </lineage>
</organism>
<dbReference type="InterPro" id="IPR004330">
    <property type="entry name" value="FAR1_DNA_bnd_dom"/>
</dbReference>
<dbReference type="AlphaFoldDB" id="A0AAN8UN25"/>
<gene>
    <name evidence="8" type="ORF">RJ641_022633</name>
</gene>
<dbReference type="InterPro" id="IPR007527">
    <property type="entry name" value="Znf_SWIM"/>
</dbReference>
<dbReference type="GO" id="GO:0006355">
    <property type="term" value="P:regulation of DNA-templated transcription"/>
    <property type="evidence" value="ECO:0007669"/>
    <property type="project" value="InterPro"/>
</dbReference>
<dbReference type="SMART" id="SM00575">
    <property type="entry name" value="ZnF_PMZ"/>
    <property type="match status" value="1"/>
</dbReference>
<evidence type="ECO:0000256" key="1">
    <source>
        <dbReference type="ARBA" id="ARBA00005889"/>
    </source>
</evidence>
<comment type="similarity">
    <text evidence="1">Belongs to the FHY3/FAR1 family.</text>
</comment>
<accession>A0AAN8UN25</accession>
<dbReference type="GO" id="GO:0008270">
    <property type="term" value="F:zinc ion binding"/>
    <property type="evidence" value="ECO:0007669"/>
    <property type="project" value="UniProtKB-KW"/>
</dbReference>
<proteinExistence type="inferred from homology"/>
<dbReference type="InterPro" id="IPR031052">
    <property type="entry name" value="FHY3/FAR1"/>
</dbReference>
<dbReference type="InterPro" id="IPR018289">
    <property type="entry name" value="MULE_transposase_dom"/>
</dbReference>
<dbReference type="PANTHER" id="PTHR31669:SF281">
    <property type="entry name" value="PROTEIN FAR1-RELATED SEQUENCE"/>
    <property type="match status" value="1"/>
</dbReference>
<keyword evidence="4" id="KW-0862">Zinc</keyword>
<evidence type="ECO:0000256" key="6">
    <source>
        <dbReference type="SAM" id="MobiDB-lite"/>
    </source>
</evidence>
<dbReference type="PANTHER" id="PTHR31669">
    <property type="entry name" value="PROTEIN FAR1-RELATED SEQUENCE 10-RELATED"/>
    <property type="match status" value="1"/>
</dbReference>
<dbReference type="PROSITE" id="PS50966">
    <property type="entry name" value="ZF_SWIM"/>
    <property type="match status" value="1"/>
</dbReference>
<keyword evidence="3 5" id="KW-0863">Zinc-finger</keyword>
<name>A0AAN8UN25_9MAGN</name>
<evidence type="ECO:0000313" key="9">
    <source>
        <dbReference type="Proteomes" id="UP001370490"/>
    </source>
</evidence>
<dbReference type="Pfam" id="PF03101">
    <property type="entry name" value="FAR1"/>
    <property type="match status" value="2"/>
</dbReference>
<comment type="caution">
    <text evidence="8">The sequence shown here is derived from an EMBL/GenBank/DDBJ whole genome shotgun (WGS) entry which is preliminary data.</text>
</comment>
<reference evidence="8 9" key="1">
    <citation type="submission" date="2023-12" db="EMBL/GenBank/DDBJ databases">
        <title>A high-quality genome assembly for Dillenia turbinata (Dilleniales).</title>
        <authorList>
            <person name="Chanderbali A."/>
        </authorList>
    </citation>
    <scope>NUCLEOTIDE SEQUENCE [LARGE SCALE GENOMIC DNA]</scope>
    <source>
        <strain evidence="8">LSX21</strain>
        <tissue evidence="8">Leaf</tissue>
    </source>
</reference>
<evidence type="ECO:0000256" key="5">
    <source>
        <dbReference type="PROSITE-ProRule" id="PRU00325"/>
    </source>
</evidence>
<evidence type="ECO:0000259" key="7">
    <source>
        <dbReference type="PROSITE" id="PS50966"/>
    </source>
</evidence>
<feature type="domain" description="SWIM-type" evidence="7">
    <location>
        <begin position="761"/>
        <end position="797"/>
    </location>
</feature>
<evidence type="ECO:0000256" key="4">
    <source>
        <dbReference type="ARBA" id="ARBA00022833"/>
    </source>
</evidence>
<dbReference type="Pfam" id="PF10551">
    <property type="entry name" value="MULE"/>
    <property type="match status" value="1"/>
</dbReference>
<evidence type="ECO:0000313" key="8">
    <source>
        <dbReference type="EMBL" id="KAK6913032.1"/>
    </source>
</evidence>
<protein>
    <submittedName>
        <fullName evidence="8">FAR1 DNA binding domain</fullName>
    </submittedName>
</protein>
<keyword evidence="2" id="KW-0479">Metal-binding</keyword>
<keyword evidence="9" id="KW-1185">Reference proteome</keyword>
<dbReference type="InterPro" id="IPR006564">
    <property type="entry name" value="Znf_PMZ"/>
</dbReference>
<evidence type="ECO:0000256" key="3">
    <source>
        <dbReference type="ARBA" id="ARBA00022771"/>
    </source>
</evidence>
<dbReference type="EMBL" id="JBAMMX010000027">
    <property type="protein sequence ID" value="KAK6913032.1"/>
    <property type="molecule type" value="Genomic_DNA"/>
</dbReference>
<feature type="region of interest" description="Disordered" evidence="6">
    <location>
        <begin position="394"/>
        <end position="414"/>
    </location>
</feature>
<sequence length="1077" mass="123626">MDNIEPHLRDSGHLPVVEIDVKQIKNNVALPSINNHGTDLNPEKEDENPQILVVGKLEEDIDGVRDSQSCKPCSVDTGNVDVDVEHEVQGSEIPSADECKVDVEIEMEGLSPQDGSEAYLEPKLGMEFESEEHAYKCYSRYAVLEGFSIRKDFVNKSRTNGAVVSRRFTCFRQGYRSNKSEGNDKRPRKETRTGCLAHMTISRQPNGKFRVTHFETEHNHEFVTACTAHMLPSQKRLTFARAVEAESCDCSATDGVPKLGMGFESEDHAYEFYNKYAGRVGFSVRKDYVNRSKIDGAVASRRFTCHREGFRQKDKRDLNVKRPRKETRIGCLAQLVIARQLDGVYRVTHFEEKHNHELVSPCRIRMLRSQKRSAESQTPEDNGEDGYNIQVESTSEVMDKEAGKQTNQGYSPIDYERKLQTRRMREMKEGEAEAIQNYLQGKQLKNRSFFHAIQVDVDGQMSNFLWIDPKMAVDYSDFGDVVCFDTTYTLNGDCRPFAYFIGVNHHKQMVIFGAAFLYDETVESFKWIFCTFIEAMSGKKPRTILTNQDSNISEAISSVMPETQHRICVWHVYQNAVKQLSHIFGCVGSFANDFSRCIFHHEEEEDFMNAWKEMLDAYGLWENVWLNEIFKEREKWAIAYGRNIFCADMLSAQFCEGFDSNLRKYLMCEVNVLQFYKQFGKLLTDWHYKELEANFDMNQNMPNLMGDVIMLKHARDAYTPKIFELFQQEFEKCLNIVINHCAENGSLYEYKVSTYGRLQEYLVTFDSSDYTVVCCCKKYEFVGILCCHALKVLDYRNIKVVPTQYILKRLLPCSVPLQTALLLYQKCEQNAMSRQTTYSIERKCHFEPTVLLPDGDGSGPVFTCSNGKKLVEMKQKEKEESACTECFFFWVFSPSPKLATLYLMSPLLPEISTNITTKKPKMKNAQRATTQSFKWPTFWPVMEGFTDSCETFAGSVSLSRAFLSLGSTIEGSGGSGNVAQHLFTMSMFLHFALSKLQFPTPQKSKSSEIIYMHNDYSTNLVTCIRMASMKFCKLIVTSDKKCPMILITTIPTQVQRIRLRKTNEIKNAEHINMNKIA</sequence>
<dbReference type="Proteomes" id="UP001370490">
    <property type="component" value="Unassembled WGS sequence"/>
</dbReference>
<evidence type="ECO:0000256" key="2">
    <source>
        <dbReference type="ARBA" id="ARBA00022723"/>
    </source>
</evidence>